<dbReference type="Proteomes" id="UP000054937">
    <property type="component" value="Unassembled WGS sequence"/>
</dbReference>
<dbReference type="OMA" id="LWLEITI"/>
<evidence type="ECO:0000313" key="3">
    <source>
        <dbReference type="Proteomes" id="UP000054937"/>
    </source>
</evidence>
<evidence type="ECO:0000256" key="1">
    <source>
        <dbReference type="SAM" id="Phobius"/>
    </source>
</evidence>
<keyword evidence="1" id="KW-0812">Transmembrane</keyword>
<reference evidence="2 3" key="1">
    <citation type="journal article" date="2015" name="Sci. Rep.">
        <title>Genome of the facultative scuticociliatosis pathogen Pseudocohnilembus persalinus provides insight into its virulence through horizontal gene transfer.</title>
        <authorList>
            <person name="Xiong J."/>
            <person name="Wang G."/>
            <person name="Cheng J."/>
            <person name="Tian M."/>
            <person name="Pan X."/>
            <person name="Warren A."/>
            <person name="Jiang C."/>
            <person name="Yuan D."/>
            <person name="Miao W."/>
        </authorList>
    </citation>
    <scope>NUCLEOTIDE SEQUENCE [LARGE SCALE GENOMIC DNA]</scope>
    <source>
        <strain evidence="2">36N120E</strain>
    </source>
</reference>
<keyword evidence="1" id="KW-0472">Membrane</keyword>
<feature type="transmembrane region" description="Helical" evidence="1">
    <location>
        <begin position="87"/>
        <end position="104"/>
    </location>
</feature>
<keyword evidence="1" id="KW-1133">Transmembrane helix</keyword>
<feature type="transmembrane region" description="Helical" evidence="1">
    <location>
        <begin position="116"/>
        <end position="137"/>
    </location>
</feature>
<dbReference type="AlphaFoldDB" id="A0A0V0R5N2"/>
<name>A0A0V0R5N2_PSEPJ</name>
<dbReference type="OrthoDB" id="10582252at2759"/>
<gene>
    <name evidence="2" type="ORF">PPERSA_02682</name>
</gene>
<evidence type="ECO:0008006" key="4">
    <source>
        <dbReference type="Google" id="ProtNLM"/>
    </source>
</evidence>
<keyword evidence="3" id="KW-1185">Reference proteome</keyword>
<accession>A0A0V0R5N2</accession>
<protein>
    <recommendedName>
        <fullName evidence="4">Transmembrane protein</fullName>
    </recommendedName>
</protein>
<dbReference type="InParanoid" id="A0A0V0R5N2"/>
<sequence>MQSIEPRYIEIQNIKIPKEHSVSQIIVLPDMNGMGFRYDTYSPKLIGLVSEEQFKETVRNATFLCQKMYTNDQKKQAQDPFALQKKILIFLIPFTLISMILYILRIYIDELKNNNGLIYSATILQAIVILGVFYAFITSMTSKFEPINIEQKIQNELMSFFIEENKKPVYKQNCVRWEVPPRFLWLEITIDFERNGKKPYIPLINIIDQNNNKIDSE</sequence>
<dbReference type="EMBL" id="LDAU01000044">
    <property type="protein sequence ID" value="KRX09810.1"/>
    <property type="molecule type" value="Genomic_DNA"/>
</dbReference>
<proteinExistence type="predicted"/>
<evidence type="ECO:0000313" key="2">
    <source>
        <dbReference type="EMBL" id="KRX09810.1"/>
    </source>
</evidence>
<comment type="caution">
    <text evidence="2">The sequence shown here is derived from an EMBL/GenBank/DDBJ whole genome shotgun (WGS) entry which is preliminary data.</text>
</comment>
<organism evidence="2 3">
    <name type="scientific">Pseudocohnilembus persalinus</name>
    <name type="common">Ciliate</name>
    <dbReference type="NCBI Taxonomy" id="266149"/>
    <lineage>
        <taxon>Eukaryota</taxon>
        <taxon>Sar</taxon>
        <taxon>Alveolata</taxon>
        <taxon>Ciliophora</taxon>
        <taxon>Intramacronucleata</taxon>
        <taxon>Oligohymenophorea</taxon>
        <taxon>Scuticociliatia</taxon>
        <taxon>Philasterida</taxon>
        <taxon>Pseudocohnilembidae</taxon>
        <taxon>Pseudocohnilembus</taxon>
    </lineage>
</organism>